<accession>A0ABR3JIQ9</accession>
<protein>
    <submittedName>
        <fullName evidence="1">Uncharacterized protein</fullName>
    </submittedName>
</protein>
<comment type="caution">
    <text evidence="1">The sequence shown here is derived from an EMBL/GenBank/DDBJ whole genome shotgun (WGS) entry which is preliminary data.</text>
</comment>
<reference evidence="2" key="1">
    <citation type="submission" date="2024-06" db="EMBL/GenBank/DDBJ databases">
        <title>Multi-omics analyses provide insights into the biosynthesis of the anticancer antibiotic pleurotin in Hohenbuehelia grisea.</title>
        <authorList>
            <person name="Weaver J.A."/>
            <person name="Alberti F."/>
        </authorList>
    </citation>
    <scope>NUCLEOTIDE SEQUENCE [LARGE SCALE GENOMIC DNA]</scope>
    <source>
        <strain evidence="2">T-177</strain>
    </source>
</reference>
<evidence type="ECO:0000313" key="1">
    <source>
        <dbReference type="EMBL" id="KAL0955223.1"/>
    </source>
</evidence>
<keyword evidence="2" id="KW-1185">Reference proteome</keyword>
<dbReference type="SUPFAM" id="SSF52047">
    <property type="entry name" value="RNI-like"/>
    <property type="match status" value="1"/>
</dbReference>
<proteinExistence type="predicted"/>
<dbReference type="InterPro" id="IPR032675">
    <property type="entry name" value="LRR_dom_sf"/>
</dbReference>
<dbReference type="EMBL" id="JASNQZ010000007">
    <property type="protein sequence ID" value="KAL0955223.1"/>
    <property type="molecule type" value="Genomic_DNA"/>
</dbReference>
<name>A0ABR3JIQ9_9AGAR</name>
<dbReference type="Proteomes" id="UP001556367">
    <property type="component" value="Unassembled WGS sequence"/>
</dbReference>
<sequence length="271" mass="30731">MEELPSFIANFLPAITSLDIQHPCPTTVDALLRLAGPLVHLKTLRLPGGRRMEKTPELLSETPRGLFPHLKSLITDSCAPSIATFFASIEPPPPIERLGLRATQSITRLVARLPRTLHNLQIFDASLPWVADDQDDSPDEALFQLDNLRYLFIHFKPFLHGNTIPLSTFFASLQPNCIEHIKICIVIQSVGKLEDVDWLKVDSILQDARFSSLKFFAIVVCLRYRWPESDSVCVIRITDRMPRCMERNILKVTIRGIPEPGSRGIEILRKY</sequence>
<dbReference type="Gene3D" id="3.80.10.10">
    <property type="entry name" value="Ribonuclease Inhibitor"/>
    <property type="match status" value="1"/>
</dbReference>
<evidence type="ECO:0000313" key="2">
    <source>
        <dbReference type="Proteomes" id="UP001556367"/>
    </source>
</evidence>
<gene>
    <name evidence="1" type="ORF">HGRIS_004125</name>
</gene>
<organism evidence="1 2">
    <name type="scientific">Hohenbuehelia grisea</name>
    <dbReference type="NCBI Taxonomy" id="104357"/>
    <lineage>
        <taxon>Eukaryota</taxon>
        <taxon>Fungi</taxon>
        <taxon>Dikarya</taxon>
        <taxon>Basidiomycota</taxon>
        <taxon>Agaricomycotina</taxon>
        <taxon>Agaricomycetes</taxon>
        <taxon>Agaricomycetidae</taxon>
        <taxon>Agaricales</taxon>
        <taxon>Pleurotineae</taxon>
        <taxon>Pleurotaceae</taxon>
        <taxon>Hohenbuehelia</taxon>
    </lineage>
</organism>